<sequence length="103" mass="10868">MSRVERTDPDGVDYGWVMQTTFVVTILTGAPTVAALSLAYDLPTWASRVSFAIRVGAVIWILTAVAVFVYAKRTDAGDGGTPPEADVEGTAEATNDATAETDD</sequence>
<dbReference type="Proteomes" id="UP000243250">
    <property type="component" value="Unassembled WGS sequence"/>
</dbReference>
<proteinExistence type="predicted"/>
<feature type="region of interest" description="Disordered" evidence="1">
    <location>
        <begin position="75"/>
        <end position="103"/>
    </location>
</feature>
<reference evidence="4" key="1">
    <citation type="submission" date="2016-10" db="EMBL/GenBank/DDBJ databases">
        <authorList>
            <person name="Varghese N."/>
            <person name="Submissions S."/>
        </authorList>
    </citation>
    <scope>NUCLEOTIDE SEQUENCE [LARGE SCALE GENOMIC DNA]</scope>
    <source>
        <strain evidence="4">CGMCC 1.8711</strain>
    </source>
</reference>
<feature type="transmembrane region" description="Helical" evidence="2">
    <location>
        <begin position="51"/>
        <end position="71"/>
    </location>
</feature>
<dbReference type="RefSeq" id="WP_089881879.1">
    <property type="nucleotide sequence ID" value="NZ_FOYS01000004.1"/>
</dbReference>
<evidence type="ECO:0000256" key="1">
    <source>
        <dbReference type="SAM" id="MobiDB-lite"/>
    </source>
</evidence>
<protein>
    <recommendedName>
        <fullName evidence="5">Peptidoglycan-binding protein</fullName>
    </recommendedName>
</protein>
<accession>A0A1I6I1T5</accession>
<dbReference type="OrthoDB" id="280951at2157"/>
<keyword evidence="2" id="KW-1133">Transmembrane helix</keyword>
<feature type="compositionally biased region" description="Low complexity" evidence="1">
    <location>
        <begin position="88"/>
        <end position="103"/>
    </location>
</feature>
<keyword evidence="2" id="KW-0812">Transmembrane</keyword>
<evidence type="ECO:0000313" key="3">
    <source>
        <dbReference type="EMBL" id="SFR60682.1"/>
    </source>
</evidence>
<dbReference type="Pfam" id="PF19139">
    <property type="entry name" value="DUF5822"/>
    <property type="match status" value="1"/>
</dbReference>
<name>A0A1I6I1T5_9EURY</name>
<dbReference type="EMBL" id="FOYS01000004">
    <property type="protein sequence ID" value="SFR60682.1"/>
    <property type="molecule type" value="Genomic_DNA"/>
</dbReference>
<evidence type="ECO:0008006" key="5">
    <source>
        <dbReference type="Google" id="ProtNLM"/>
    </source>
</evidence>
<feature type="transmembrane region" description="Helical" evidence="2">
    <location>
        <begin position="16"/>
        <end position="39"/>
    </location>
</feature>
<evidence type="ECO:0000313" key="4">
    <source>
        <dbReference type="Proteomes" id="UP000243250"/>
    </source>
</evidence>
<keyword evidence="4" id="KW-1185">Reference proteome</keyword>
<keyword evidence="2" id="KW-0472">Membrane</keyword>
<dbReference type="InterPro" id="IPR043860">
    <property type="entry name" value="DUF5822"/>
</dbReference>
<gene>
    <name evidence="3" type="ORF">SAMN04488124_2710</name>
</gene>
<dbReference type="AlphaFoldDB" id="A0A1I6I1T5"/>
<dbReference type="STRING" id="555875.SAMN04488124_2710"/>
<organism evidence="3 4">
    <name type="scientific">Halogeometricum limi</name>
    <dbReference type="NCBI Taxonomy" id="555875"/>
    <lineage>
        <taxon>Archaea</taxon>
        <taxon>Methanobacteriati</taxon>
        <taxon>Methanobacteriota</taxon>
        <taxon>Stenosarchaea group</taxon>
        <taxon>Halobacteria</taxon>
        <taxon>Halobacteriales</taxon>
        <taxon>Haloferacaceae</taxon>
        <taxon>Halogeometricum</taxon>
    </lineage>
</organism>
<evidence type="ECO:0000256" key="2">
    <source>
        <dbReference type="SAM" id="Phobius"/>
    </source>
</evidence>